<dbReference type="AlphaFoldDB" id="A0A8H7J5D8"/>
<dbReference type="InterPro" id="IPR013083">
    <property type="entry name" value="Znf_RING/FYVE/PHD"/>
</dbReference>
<sequence>MSTIAVRATHPSYLDDEIVALTLQMDEINYREETKKAKYPIDEVPDLELAYSSYLTEIEAHLTFLRDVKLAHSIANAVDTDAVVIAEITHGDQQAQDDHCVAVQMSTDDPELEKPPPYTQQVRNDYIEDEIVRRLATMLTTEDDVYEDPQVEAGPSVPYARRQAVALEKLALEVFECTGCASEFRWTSTTQLSCGHGYCEPCLRKFIMAGVVDRELMLVPPRCCSIPVPFGVIASTLTEAEMDDFQHAELEKATKNKTYCSNPDCGRFITPNDIVAGEATCSRCEIKTCAVCKATGHEGDCPEDPDIQATLDLGAENKWQRCFSCWSLVEIEWGCNHMK</sequence>
<gene>
    <name evidence="10" type="ORF">EKO04_005389</name>
</gene>
<comment type="caution">
    <text evidence="10">The sequence shown here is derived from an EMBL/GenBank/DDBJ whole genome shotgun (WGS) entry which is preliminary data.</text>
</comment>
<dbReference type="GO" id="GO:0016567">
    <property type="term" value="P:protein ubiquitination"/>
    <property type="evidence" value="ECO:0007669"/>
    <property type="project" value="InterPro"/>
</dbReference>
<keyword evidence="11" id="KW-1185">Reference proteome</keyword>
<name>A0A8H7J5D8_9PLEO</name>
<dbReference type="GO" id="GO:0008270">
    <property type="term" value="F:zinc ion binding"/>
    <property type="evidence" value="ECO:0007669"/>
    <property type="project" value="UniProtKB-KW"/>
</dbReference>
<dbReference type="PROSITE" id="PS00518">
    <property type="entry name" value="ZF_RING_1"/>
    <property type="match status" value="1"/>
</dbReference>
<evidence type="ECO:0000256" key="2">
    <source>
        <dbReference type="ARBA" id="ARBA00012251"/>
    </source>
</evidence>
<accession>A0A8H7J5D8</accession>
<keyword evidence="6" id="KW-0863">Zinc-finger</keyword>
<dbReference type="SUPFAM" id="SSF57850">
    <property type="entry name" value="RING/U-box"/>
    <property type="match status" value="1"/>
</dbReference>
<dbReference type="GO" id="GO:0061630">
    <property type="term" value="F:ubiquitin protein ligase activity"/>
    <property type="evidence" value="ECO:0007669"/>
    <property type="project" value="UniProtKB-EC"/>
</dbReference>
<dbReference type="PANTHER" id="PTHR11685">
    <property type="entry name" value="RBR FAMILY RING FINGER AND IBR DOMAIN-CONTAINING"/>
    <property type="match status" value="1"/>
</dbReference>
<proteinExistence type="predicted"/>
<dbReference type="InterPro" id="IPR017907">
    <property type="entry name" value="Znf_RING_CS"/>
</dbReference>
<evidence type="ECO:0000256" key="5">
    <source>
        <dbReference type="ARBA" id="ARBA00022737"/>
    </source>
</evidence>
<dbReference type="EC" id="2.3.2.31" evidence="2"/>
<evidence type="ECO:0000256" key="7">
    <source>
        <dbReference type="ARBA" id="ARBA00022786"/>
    </source>
</evidence>
<evidence type="ECO:0000256" key="3">
    <source>
        <dbReference type="ARBA" id="ARBA00022679"/>
    </source>
</evidence>
<evidence type="ECO:0000256" key="4">
    <source>
        <dbReference type="ARBA" id="ARBA00022723"/>
    </source>
</evidence>
<dbReference type="InterPro" id="IPR031127">
    <property type="entry name" value="E3_UB_ligase_RBR"/>
</dbReference>
<evidence type="ECO:0000256" key="8">
    <source>
        <dbReference type="ARBA" id="ARBA00022833"/>
    </source>
</evidence>
<evidence type="ECO:0000313" key="10">
    <source>
        <dbReference type="EMBL" id="KAF9696797.1"/>
    </source>
</evidence>
<dbReference type="Proteomes" id="UP000651452">
    <property type="component" value="Unassembled WGS sequence"/>
</dbReference>
<evidence type="ECO:0000259" key="9">
    <source>
        <dbReference type="PROSITE" id="PS51873"/>
    </source>
</evidence>
<keyword evidence="5" id="KW-0677">Repeat</keyword>
<reference evidence="10" key="2">
    <citation type="submission" date="2020-09" db="EMBL/GenBank/DDBJ databases">
        <title>Reference genome assembly for Australian Ascochyta lentis isolate Al4.</title>
        <authorList>
            <person name="Lee R.C."/>
            <person name="Farfan-Caceres L.M."/>
            <person name="Debler J.W."/>
            <person name="Williams A.H."/>
            <person name="Henares B.M."/>
        </authorList>
    </citation>
    <scope>NUCLEOTIDE SEQUENCE</scope>
    <source>
        <strain evidence="10">Al4</strain>
    </source>
</reference>
<organism evidence="10 11">
    <name type="scientific">Ascochyta lentis</name>
    <dbReference type="NCBI Taxonomy" id="205686"/>
    <lineage>
        <taxon>Eukaryota</taxon>
        <taxon>Fungi</taxon>
        <taxon>Dikarya</taxon>
        <taxon>Ascomycota</taxon>
        <taxon>Pezizomycotina</taxon>
        <taxon>Dothideomycetes</taxon>
        <taxon>Pleosporomycetidae</taxon>
        <taxon>Pleosporales</taxon>
        <taxon>Pleosporineae</taxon>
        <taxon>Didymellaceae</taxon>
        <taxon>Ascochyta</taxon>
    </lineage>
</organism>
<keyword evidence="8" id="KW-0862">Zinc</keyword>
<comment type="catalytic activity">
    <reaction evidence="1">
        <text>[E2 ubiquitin-conjugating enzyme]-S-ubiquitinyl-L-cysteine + [acceptor protein]-L-lysine = [E2 ubiquitin-conjugating enzyme]-L-cysteine + [acceptor protein]-N(6)-ubiquitinyl-L-lysine.</text>
        <dbReference type="EC" id="2.3.2.31"/>
    </reaction>
</comment>
<keyword evidence="4" id="KW-0479">Metal-binding</keyword>
<evidence type="ECO:0000256" key="1">
    <source>
        <dbReference type="ARBA" id="ARBA00001798"/>
    </source>
</evidence>
<keyword evidence="3" id="KW-0808">Transferase</keyword>
<dbReference type="InterPro" id="IPR002867">
    <property type="entry name" value="IBR_dom"/>
</dbReference>
<evidence type="ECO:0000256" key="6">
    <source>
        <dbReference type="ARBA" id="ARBA00022771"/>
    </source>
</evidence>
<dbReference type="Pfam" id="PF01485">
    <property type="entry name" value="IBR"/>
    <property type="match status" value="1"/>
</dbReference>
<dbReference type="Gene3D" id="3.30.40.10">
    <property type="entry name" value="Zinc/RING finger domain, C3HC4 (zinc finger)"/>
    <property type="match status" value="1"/>
</dbReference>
<dbReference type="OrthoDB" id="10009520at2759"/>
<protein>
    <recommendedName>
        <fullName evidence="2">RBR-type E3 ubiquitin transferase</fullName>
        <ecNumber evidence="2">2.3.2.31</ecNumber>
    </recommendedName>
</protein>
<dbReference type="CDD" id="cd20335">
    <property type="entry name" value="BRcat_RBR"/>
    <property type="match status" value="1"/>
</dbReference>
<dbReference type="InterPro" id="IPR044066">
    <property type="entry name" value="TRIAD_supradom"/>
</dbReference>
<evidence type="ECO:0000313" key="11">
    <source>
        <dbReference type="Proteomes" id="UP000651452"/>
    </source>
</evidence>
<dbReference type="PROSITE" id="PS51873">
    <property type="entry name" value="TRIAD"/>
    <property type="match status" value="1"/>
</dbReference>
<keyword evidence="7" id="KW-0833">Ubl conjugation pathway</keyword>
<dbReference type="EMBL" id="RZGK01000009">
    <property type="protein sequence ID" value="KAF9696797.1"/>
    <property type="molecule type" value="Genomic_DNA"/>
</dbReference>
<reference evidence="10" key="1">
    <citation type="submission" date="2018-12" db="EMBL/GenBank/DDBJ databases">
        <authorList>
            <person name="Syme R.A."/>
            <person name="Farfan-Caceres L."/>
            <person name="Lichtenzveig J."/>
        </authorList>
    </citation>
    <scope>NUCLEOTIDE SEQUENCE</scope>
    <source>
        <strain evidence="10">Al4</strain>
    </source>
</reference>
<feature type="domain" description="RING-type" evidence="9">
    <location>
        <begin position="173"/>
        <end position="339"/>
    </location>
</feature>